<proteinExistence type="inferred from homology"/>
<dbReference type="InterPro" id="IPR016130">
    <property type="entry name" value="Tyr_Pase_AS"/>
</dbReference>
<dbReference type="EC" id="3.1.3.48" evidence="4"/>
<keyword evidence="7" id="KW-0378">Hydrolase</keyword>
<feature type="domain" description="Tyrosine specific protein phosphatases" evidence="16">
    <location>
        <begin position="73"/>
        <end position="138"/>
    </location>
</feature>
<dbReference type="SMART" id="SM00404">
    <property type="entry name" value="PTPc_motif"/>
    <property type="match status" value="1"/>
</dbReference>
<dbReference type="Pfam" id="PF22784">
    <property type="entry name" value="PTP-SAK"/>
    <property type="match status" value="1"/>
</dbReference>
<sequence>MAAQPYNFSWMVPGEICACARPDRRAHAQFLRDAGVRYVVCLSDDLPPAPYPDLHIQTIPVEEFEPPTLDQIHEFIGICELARARQVAVCVHCRMGRGRTGVMLACYLIRYQGQVPQQAISNVRFKRPYSIETWEQEFVVKDYYDHWTKVRTV</sequence>
<dbReference type="GO" id="GO:0004725">
    <property type="term" value="F:protein tyrosine phosphatase activity"/>
    <property type="evidence" value="ECO:0007669"/>
    <property type="project" value="UniProtKB-EC"/>
</dbReference>
<dbReference type="OrthoDB" id="19045at2759"/>
<dbReference type="PROSITE" id="PS00383">
    <property type="entry name" value="TYR_PHOSPHATASE_1"/>
    <property type="match status" value="1"/>
</dbReference>
<dbReference type="Proteomes" id="UP000694843">
    <property type="component" value="Unplaced"/>
</dbReference>
<feature type="domain" description="Tyrosine-protein phosphatase" evidence="15">
    <location>
        <begin position="7"/>
        <end position="152"/>
    </location>
</feature>
<dbReference type="GeneID" id="108678567"/>
<evidence type="ECO:0000256" key="5">
    <source>
        <dbReference type="ARBA" id="ARBA00013081"/>
    </source>
</evidence>
<dbReference type="PROSITE" id="PS50056">
    <property type="entry name" value="TYR_PHOSPHATASE_2"/>
    <property type="match status" value="1"/>
</dbReference>
<protein>
    <recommendedName>
        <fullName evidence="13">Dual specificity protein phosphatase 23</fullName>
        <ecNumber evidence="5">3.1.3.16</ecNumber>
        <ecNumber evidence="4">3.1.3.48</ecNumber>
    </recommendedName>
    <alternativeName>
        <fullName evidence="14">Low molecular mass dual specificity phosphatase 3</fullName>
    </alternativeName>
</protein>
<organism evidence="17 18">
    <name type="scientific">Hyalella azteca</name>
    <name type="common">Amphipod</name>
    <dbReference type="NCBI Taxonomy" id="294128"/>
    <lineage>
        <taxon>Eukaryota</taxon>
        <taxon>Metazoa</taxon>
        <taxon>Ecdysozoa</taxon>
        <taxon>Arthropoda</taxon>
        <taxon>Crustacea</taxon>
        <taxon>Multicrustacea</taxon>
        <taxon>Malacostraca</taxon>
        <taxon>Eumalacostraca</taxon>
        <taxon>Peracarida</taxon>
        <taxon>Amphipoda</taxon>
        <taxon>Senticaudata</taxon>
        <taxon>Talitrida</taxon>
        <taxon>Talitroidea</taxon>
        <taxon>Hyalellidae</taxon>
        <taxon>Hyalella</taxon>
    </lineage>
</organism>
<evidence type="ECO:0000256" key="1">
    <source>
        <dbReference type="ARBA" id="ARBA00004123"/>
    </source>
</evidence>
<keyword evidence="6" id="KW-0963">Cytoplasm</keyword>
<dbReference type="InterPro" id="IPR000387">
    <property type="entry name" value="Tyr_Pase_dom"/>
</dbReference>
<dbReference type="KEGG" id="hazt:108678567"/>
<dbReference type="InterPro" id="IPR050561">
    <property type="entry name" value="PTP"/>
</dbReference>
<dbReference type="SMART" id="SM00195">
    <property type="entry name" value="DSPc"/>
    <property type="match status" value="1"/>
</dbReference>
<evidence type="ECO:0000313" key="17">
    <source>
        <dbReference type="Proteomes" id="UP000694843"/>
    </source>
</evidence>
<evidence type="ECO:0000313" key="18">
    <source>
        <dbReference type="RefSeq" id="XP_018022510.1"/>
    </source>
</evidence>
<dbReference type="SUPFAM" id="SSF52799">
    <property type="entry name" value="(Phosphotyrosine protein) phosphatases II"/>
    <property type="match status" value="1"/>
</dbReference>
<evidence type="ECO:0000256" key="9">
    <source>
        <dbReference type="ARBA" id="ARBA00023242"/>
    </source>
</evidence>
<dbReference type="InterPro" id="IPR020422">
    <property type="entry name" value="TYR_PHOSPHATASE_DUAL_dom"/>
</dbReference>
<dbReference type="RefSeq" id="XP_018022510.1">
    <property type="nucleotide sequence ID" value="XM_018167021.2"/>
</dbReference>
<reference evidence="18" key="1">
    <citation type="submission" date="2025-08" db="UniProtKB">
        <authorList>
            <consortium name="RefSeq"/>
        </authorList>
    </citation>
    <scope>IDENTIFICATION</scope>
    <source>
        <tissue evidence="18">Whole organism</tissue>
    </source>
</reference>
<keyword evidence="17" id="KW-1185">Reference proteome</keyword>
<evidence type="ECO:0000256" key="2">
    <source>
        <dbReference type="ARBA" id="ARBA00004514"/>
    </source>
</evidence>
<evidence type="ECO:0000256" key="14">
    <source>
        <dbReference type="ARBA" id="ARBA00081937"/>
    </source>
</evidence>
<dbReference type="Gene3D" id="3.90.190.10">
    <property type="entry name" value="Protein tyrosine phosphatase superfamily"/>
    <property type="match status" value="1"/>
</dbReference>
<dbReference type="GO" id="GO:0004722">
    <property type="term" value="F:protein serine/threonine phosphatase activity"/>
    <property type="evidence" value="ECO:0007669"/>
    <property type="project" value="UniProtKB-EC"/>
</dbReference>
<evidence type="ECO:0000256" key="6">
    <source>
        <dbReference type="ARBA" id="ARBA00022490"/>
    </source>
</evidence>
<comment type="catalytic activity">
    <reaction evidence="10">
        <text>O-phospho-L-seryl-[protein] + H2O = L-seryl-[protein] + phosphate</text>
        <dbReference type="Rhea" id="RHEA:20629"/>
        <dbReference type="Rhea" id="RHEA-COMP:9863"/>
        <dbReference type="Rhea" id="RHEA-COMP:11604"/>
        <dbReference type="ChEBI" id="CHEBI:15377"/>
        <dbReference type="ChEBI" id="CHEBI:29999"/>
        <dbReference type="ChEBI" id="CHEBI:43474"/>
        <dbReference type="ChEBI" id="CHEBI:83421"/>
        <dbReference type="EC" id="3.1.3.16"/>
    </reaction>
</comment>
<evidence type="ECO:0000256" key="8">
    <source>
        <dbReference type="ARBA" id="ARBA00022912"/>
    </source>
</evidence>
<comment type="catalytic activity">
    <reaction evidence="11">
        <text>O-phospho-L-threonyl-[protein] + H2O = L-threonyl-[protein] + phosphate</text>
        <dbReference type="Rhea" id="RHEA:47004"/>
        <dbReference type="Rhea" id="RHEA-COMP:11060"/>
        <dbReference type="Rhea" id="RHEA-COMP:11605"/>
        <dbReference type="ChEBI" id="CHEBI:15377"/>
        <dbReference type="ChEBI" id="CHEBI:30013"/>
        <dbReference type="ChEBI" id="CHEBI:43474"/>
        <dbReference type="ChEBI" id="CHEBI:61977"/>
        <dbReference type="EC" id="3.1.3.16"/>
    </reaction>
</comment>
<comment type="subcellular location">
    <subcellularLocation>
        <location evidence="2">Cytoplasm</location>
        <location evidence="2">Cytosol</location>
    </subcellularLocation>
    <subcellularLocation>
        <location evidence="1">Nucleus</location>
    </subcellularLocation>
</comment>
<dbReference type="OMA" id="PAHYQYL"/>
<dbReference type="GO" id="GO:0005634">
    <property type="term" value="C:nucleus"/>
    <property type="evidence" value="ECO:0007669"/>
    <property type="project" value="UniProtKB-SubCell"/>
</dbReference>
<dbReference type="FunFam" id="3.90.190.10:FF:000063">
    <property type="entry name" value="Dual specificity phosphatase 23"/>
    <property type="match status" value="1"/>
</dbReference>
<dbReference type="InterPro" id="IPR057023">
    <property type="entry name" value="PTP-SAK"/>
</dbReference>
<name>A0A8B7P961_HYAAZ</name>
<evidence type="ECO:0000259" key="16">
    <source>
        <dbReference type="PROSITE" id="PS50056"/>
    </source>
</evidence>
<dbReference type="EC" id="3.1.3.16" evidence="5"/>
<evidence type="ECO:0000256" key="3">
    <source>
        <dbReference type="ARBA" id="ARBA00008601"/>
    </source>
</evidence>
<gene>
    <name evidence="18" type="primary">LOC108678567</name>
</gene>
<evidence type="ECO:0000256" key="12">
    <source>
        <dbReference type="ARBA" id="ARBA00053915"/>
    </source>
</evidence>
<keyword evidence="8" id="KW-0904">Protein phosphatase</keyword>
<dbReference type="InterPro" id="IPR003595">
    <property type="entry name" value="Tyr_Pase_cat"/>
</dbReference>
<evidence type="ECO:0000256" key="13">
    <source>
        <dbReference type="ARBA" id="ARBA00068789"/>
    </source>
</evidence>
<dbReference type="GO" id="GO:0005829">
    <property type="term" value="C:cytosol"/>
    <property type="evidence" value="ECO:0007669"/>
    <property type="project" value="UniProtKB-SubCell"/>
</dbReference>
<accession>A0A8B7P961</accession>
<comment type="similarity">
    <text evidence="3">Belongs to the protein-tyrosine phosphatase family. Non-receptor class dual specificity subfamily.</text>
</comment>
<dbReference type="PROSITE" id="PS50054">
    <property type="entry name" value="TYR_PHOSPHATASE_DUAL"/>
    <property type="match status" value="1"/>
</dbReference>
<dbReference type="InterPro" id="IPR029021">
    <property type="entry name" value="Prot-tyrosine_phosphatase-like"/>
</dbReference>
<evidence type="ECO:0000256" key="11">
    <source>
        <dbReference type="ARBA" id="ARBA00048336"/>
    </source>
</evidence>
<evidence type="ECO:0000259" key="15">
    <source>
        <dbReference type="PROSITE" id="PS50054"/>
    </source>
</evidence>
<dbReference type="AlphaFoldDB" id="A0A8B7P961"/>
<evidence type="ECO:0000256" key="7">
    <source>
        <dbReference type="ARBA" id="ARBA00022801"/>
    </source>
</evidence>
<dbReference type="PANTHER" id="PTHR23339">
    <property type="entry name" value="TYROSINE SPECIFIC PROTEIN PHOSPHATASE AND DUAL SPECIFICITY PROTEIN PHOSPHATASE"/>
    <property type="match status" value="1"/>
</dbReference>
<keyword evidence="9" id="KW-0539">Nucleus</keyword>
<comment type="function">
    <text evidence="12">Protein phosphatase that mediates dephosphorylation of proteins phosphorylated on Tyr and Ser/Thr residues. In vitro, it can dephosphorylate p44-ERK1 (MAPK3) but not p54 SAPK-beta (MAPK10) in vitro. Able to enhance activation of JNK and p38 (MAPK14).</text>
</comment>
<evidence type="ECO:0000256" key="10">
    <source>
        <dbReference type="ARBA" id="ARBA00047761"/>
    </source>
</evidence>
<evidence type="ECO:0000256" key="4">
    <source>
        <dbReference type="ARBA" id="ARBA00013064"/>
    </source>
</evidence>